<proteinExistence type="predicted"/>
<comment type="caution">
    <text evidence="2">The sequence shown here is derived from an EMBL/GenBank/DDBJ whole genome shotgun (WGS) entry which is preliminary data.</text>
</comment>
<organism evidence="2 3">
    <name type="scientific">Kitasatospora saccharophila</name>
    <dbReference type="NCBI Taxonomy" id="407973"/>
    <lineage>
        <taxon>Bacteria</taxon>
        <taxon>Bacillati</taxon>
        <taxon>Actinomycetota</taxon>
        <taxon>Actinomycetes</taxon>
        <taxon>Kitasatosporales</taxon>
        <taxon>Streptomycetaceae</taxon>
        <taxon>Kitasatospora</taxon>
    </lineage>
</organism>
<accession>A0ABN2XWQ7</accession>
<dbReference type="InterPro" id="IPR002575">
    <property type="entry name" value="Aminoglycoside_PTrfase"/>
</dbReference>
<dbReference type="EMBL" id="BAAANS010000061">
    <property type="protein sequence ID" value="GAA2118157.1"/>
    <property type="molecule type" value="Genomic_DNA"/>
</dbReference>
<keyword evidence="3" id="KW-1185">Reference proteome</keyword>
<dbReference type="InterPro" id="IPR011009">
    <property type="entry name" value="Kinase-like_dom_sf"/>
</dbReference>
<name>A0ABN2XWQ7_9ACTN</name>
<evidence type="ECO:0000259" key="1">
    <source>
        <dbReference type="Pfam" id="PF01636"/>
    </source>
</evidence>
<sequence>MTSSLLTAEAPDPADTAQQALTCAALKQGLDPTGAELIYDAHNRVFRLPRVNVIGKVYHPSTRYSEAARQVRVARALLARGILTAASVGRSIMVHGHAVSFSRDLGSERPSDSQYATALRRLHHLPPTGIDFNPKNKIAYTFGQFYTLPPGAVCDTDRIRLHRFLAGAVDAYRQVSRPEYGLVHGDITPLNAVLTDRGTALLDWEYLTLGDLAFDQAASRFAVDAFGKELRKHEEWVAAYGYDFAATNPERYELLVPIMGASSALYYLAWSVRCPQARPEAEHRLDTLLSGRPLPWDWTPVHLVKSPAAGSGSRPGAGA</sequence>
<dbReference type="Proteomes" id="UP001500897">
    <property type="component" value="Unassembled WGS sequence"/>
</dbReference>
<evidence type="ECO:0000313" key="3">
    <source>
        <dbReference type="Proteomes" id="UP001500897"/>
    </source>
</evidence>
<feature type="domain" description="Aminoglycoside phosphotransferase" evidence="1">
    <location>
        <begin position="41"/>
        <end position="231"/>
    </location>
</feature>
<reference evidence="2 3" key="1">
    <citation type="journal article" date="2019" name="Int. J. Syst. Evol. Microbiol.">
        <title>The Global Catalogue of Microorganisms (GCM) 10K type strain sequencing project: providing services to taxonomists for standard genome sequencing and annotation.</title>
        <authorList>
            <consortium name="The Broad Institute Genomics Platform"/>
            <consortium name="The Broad Institute Genome Sequencing Center for Infectious Disease"/>
            <person name="Wu L."/>
            <person name="Ma J."/>
        </authorList>
    </citation>
    <scope>NUCLEOTIDE SEQUENCE [LARGE SCALE GENOMIC DNA]</scope>
    <source>
        <strain evidence="2 3">JCM 14559</strain>
    </source>
</reference>
<gene>
    <name evidence="2" type="ORF">GCM10009759_65200</name>
</gene>
<dbReference type="RefSeq" id="WP_344557424.1">
    <property type="nucleotide sequence ID" value="NZ_BAAANS010000061.1"/>
</dbReference>
<dbReference type="Pfam" id="PF01636">
    <property type="entry name" value="APH"/>
    <property type="match status" value="1"/>
</dbReference>
<dbReference type="SUPFAM" id="SSF56112">
    <property type="entry name" value="Protein kinase-like (PK-like)"/>
    <property type="match status" value="1"/>
</dbReference>
<protein>
    <submittedName>
        <fullName evidence="2">Aminoglycoside phosphotransferase family protein</fullName>
    </submittedName>
</protein>
<dbReference type="Gene3D" id="3.90.1200.10">
    <property type="match status" value="1"/>
</dbReference>
<evidence type="ECO:0000313" key="2">
    <source>
        <dbReference type="EMBL" id="GAA2118157.1"/>
    </source>
</evidence>